<evidence type="ECO:0000256" key="4">
    <source>
        <dbReference type="ARBA" id="ARBA00020824"/>
    </source>
</evidence>
<dbReference type="AlphaFoldDB" id="A0A0B1P6R3"/>
<dbReference type="InterPro" id="IPR015943">
    <property type="entry name" value="WD40/YVTN_repeat-like_dom_sf"/>
</dbReference>
<evidence type="ECO:0000256" key="1">
    <source>
        <dbReference type="ARBA" id="ARBA00004115"/>
    </source>
</evidence>
<dbReference type="EMBL" id="JNVN01002169">
    <property type="protein sequence ID" value="KHJ32329.1"/>
    <property type="molecule type" value="Genomic_DNA"/>
</dbReference>
<keyword evidence="7" id="KW-0256">Endoplasmic reticulum</keyword>
<keyword evidence="6 13" id="KW-0732">Signal</keyword>
<comment type="subcellular location">
    <subcellularLocation>
        <location evidence="1">Endoplasmic reticulum membrane</location>
        <topology evidence="1">Single-pass type I membrane protein</topology>
    </subcellularLocation>
</comment>
<evidence type="ECO:0000256" key="6">
    <source>
        <dbReference type="ARBA" id="ARBA00022729"/>
    </source>
</evidence>
<dbReference type="Pfam" id="PF25293">
    <property type="entry name" value="Beta-prop_EMC1_N"/>
    <property type="match status" value="1"/>
</dbReference>
<dbReference type="InterPro" id="IPR026895">
    <property type="entry name" value="EMC1"/>
</dbReference>
<dbReference type="InterPro" id="IPR011047">
    <property type="entry name" value="Quinoprotein_ADH-like_sf"/>
</dbReference>
<evidence type="ECO:0000259" key="15">
    <source>
        <dbReference type="Pfam" id="PF25293"/>
    </source>
</evidence>
<evidence type="ECO:0000256" key="7">
    <source>
        <dbReference type="ARBA" id="ARBA00022824"/>
    </source>
</evidence>
<sequence length="973" mass="108445">MSLLYISLILILHIIPRIGAILADDAYLVDYHYELLGLPLQETTFFFRPRKDDKATLLYTLSDLNVIGAINPGTGKLVWRQIIDNQDEKGFIRSVDEEDAIITGVGGRVDCWNAMNGIMKWNVEFPGVIRDLQVIKTITNEKTIQKILVLLEEEEKTVLKLLQCDSGDLIWDLRENNSDIPFRINGNSNDIFLVSLLGAKNNFNIRVTTIDLENGKKRNEFMITSKAEISSSDDVFVNTVNSAIPMLAWIDKATKNIIVNILTRAGPVSNKLPIEQTDSINKKVIIHAPNIFESQPHFLVYLESEKSNKAEVYHVDTNSGIAKKAYELPRLKGKSVISIICEDSSIFFIRTTQDEITILSSTSDKQLGKWPVKIGSRGDFIHATTEIVRRSENSYAVRSAVLTEIGAFTMIRNGIEAWVRYEGLSGAVAAEWAEIPGKGNLVATLHAEAHSSVIHAYSHRVKRHFHDLRFLPQYLQDIPKRILGSILSTELATKSEGLIRDKFGFNKIVLLATLRGNIYALESNKKGSIVWSLKAFERSISYKWNVKGMWADSAKGTLYVYGAYGEFLVLDYTTGKIIEKFEPEKPLSVSSTALVENERGRWLLPIGPNGIPDAVPLNQAPSGLLVTRGKDGVVQGVVFVIKNNQTLPCVTWEFQPGFEKKIINVVSRPSHDPVASIGRVLGDRNVLYKYLNPNIILVTAVSDQASTASFYLLDSVSGQILYSTTHYAVDTKQPITSTLTENWFAYSLWSDVNPDSSRPNSSKGYQIVVSELFESKFPNDRGPLGPAEKFSSLEPSDEPNSQPVLPYVISQSFIIPEPINHMKVTQTRQGITSRQLVCTLYRSNAIIGIPYVQLDPRRPVGRPTTSLEAEEGLFQYQPLIDFHPSMIITHEREVAGVKGIITSPTLLESTSLVFAYGIDIFGTRVTPSLPFDILGNSFNKMSLVATILALAIGVLILAPIAKRKQINKIWMTS</sequence>
<evidence type="ECO:0000256" key="8">
    <source>
        <dbReference type="ARBA" id="ARBA00022989"/>
    </source>
</evidence>
<reference evidence="16 17" key="1">
    <citation type="journal article" date="2014" name="BMC Genomics">
        <title>Adaptive genomic structural variation in the grape powdery mildew pathogen, Erysiphe necator.</title>
        <authorList>
            <person name="Jones L."/>
            <person name="Riaz S."/>
            <person name="Morales-Cruz A."/>
            <person name="Amrine K.C."/>
            <person name="McGuire B."/>
            <person name="Gubler W.D."/>
            <person name="Walker M.A."/>
            <person name="Cantu D."/>
        </authorList>
    </citation>
    <scope>NUCLEOTIDE SEQUENCE [LARGE SCALE GENOMIC DNA]</scope>
    <source>
        <strain evidence="17">c</strain>
    </source>
</reference>
<dbReference type="InterPro" id="IPR058545">
    <property type="entry name" value="Beta-prop_EMC1_1st"/>
</dbReference>
<dbReference type="GO" id="GO:0072546">
    <property type="term" value="C:EMC complex"/>
    <property type="evidence" value="ECO:0007669"/>
    <property type="project" value="InterPro"/>
</dbReference>
<dbReference type="InterPro" id="IPR011678">
    <property type="entry name" value="EMC1_C"/>
</dbReference>
<evidence type="ECO:0000313" key="16">
    <source>
        <dbReference type="EMBL" id="KHJ32329.1"/>
    </source>
</evidence>
<name>A0A0B1P6R3_UNCNE</name>
<evidence type="ECO:0000256" key="10">
    <source>
        <dbReference type="ARBA" id="ARBA00023180"/>
    </source>
</evidence>
<keyword evidence="17" id="KW-1185">Reference proteome</keyword>
<evidence type="ECO:0000256" key="11">
    <source>
        <dbReference type="SAM" id="MobiDB-lite"/>
    </source>
</evidence>
<feature type="region of interest" description="Disordered" evidence="11">
    <location>
        <begin position="779"/>
        <end position="801"/>
    </location>
</feature>
<dbReference type="Pfam" id="PF07774">
    <property type="entry name" value="EMC1_C"/>
    <property type="match status" value="1"/>
</dbReference>
<dbReference type="SUPFAM" id="SSF50998">
    <property type="entry name" value="Quinoprotein alcohol dehydrogenase-like"/>
    <property type="match status" value="2"/>
</dbReference>
<feature type="transmembrane region" description="Helical" evidence="12">
    <location>
        <begin position="941"/>
        <end position="961"/>
    </location>
</feature>
<comment type="caution">
    <text evidence="16">The sequence shown here is derived from an EMBL/GenBank/DDBJ whole genome shotgun (WGS) entry which is preliminary data.</text>
</comment>
<dbReference type="Gene3D" id="2.130.10.10">
    <property type="entry name" value="YVTN repeat-like/Quinoprotein amine dehydrogenase"/>
    <property type="match status" value="1"/>
</dbReference>
<evidence type="ECO:0000256" key="9">
    <source>
        <dbReference type="ARBA" id="ARBA00023136"/>
    </source>
</evidence>
<comment type="subunit">
    <text evidence="3">Component of the ER membrane protein complex (EMC).</text>
</comment>
<dbReference type="STRING" id="52586.A0A0B1P6R3"/>
<proteinExistence type="inferred from homology"/>
<evidence type="ECO:0000259" key="14">
    <source>
        <dbReference type="Pfam" id="PF07774"/>
    </source>
</evidence>
<evidence type="ECO:0000256" key="2">
    <source>
        <dbReference type="ARBA" id="ARBA00007904"/>
    </source>
</evidence>
<protein>
    <recommendedName>
        <fullName evidence="4">ER membrane protein complex subunit 1</fullName>
    </recommendedName>
</protein>
<evidence type="ECO:0000256" key="5">
    <source>
        <dbReference type="ARBA" id="ARBA00022692"/>
    </source>
</evidence>
<evidence type="ECO:0000256" key="12">
    <source>
        <dbReference type="SAM" id="Phobius"/>
    </source>
</evidence>
<dbReference type="OMA" id="SWAEVYH"/>
<feature type="domain" description="EMC1 first beta-propeller" evidence="15">
    <location>
        <begin position="20"/>
        <end position="422"/>
    </location>
</feature>
<keyword evidence="8 12" id="KW-1133">Transmembrane helix</keyword>
<feature type="signal peptide" evidence="13">
    <location>
        <begin position="1"/>
        <end position="20"/>
    </location>
</feature>
<evidence type="ECO:0000256" key="13">
    <source>
        <dbReference type="SAM" id="SignalP"/>
    </source>
</evidence>
<dbReference type="Proteomes" id="UP000030854">
    <property type="component" value="Unassembled WGS sequence"/>
</dbReference>
<dbReference type="GO" id="GO:0034975">
    <property type="term" value="P:protein folding in endoplasmic reticulum"/>
    <property type="evidence" value="ECO:0007669"/>
    <property type="project" value="TreeGrafter"/>
</dbReference>
<dbReference type="PANTHER" id="PTHR21573:SF0">
    <property type="entry name" value="ER MEMBRANE PROTEIN COMPLEX SUBUNIT 1"/>
    <property type="match status" value="1"/>
</dbReference>
<dbReference type="HOGENOM" id="CLU_005034_0_1_1"/>
<comment type="similarity">
    <text evidence="2">Belongs to the EMC1 family.</text>
</comment>
<evidence type="ECO:0000256" key="3">
    <source>
        <dbReference type="ARBA" id="ARBA00011276"/>
    </source>
</evidence>
<feature type="domain" description="ER membrane protein complex subunit 1 C-terminal" evidence="14">
    <location>
        <begin position="740"/>
        <end position="970"/>
    </location>
</feature>
<accession>A0A0B1P6R3</accession>
<keyword evidence="10" id="KW-0325">Glycoprotein</keyword>
<gene>
    <name evidence="16" type="ORF">EV44_g0194</name>
</gene>
<dbReference type="PANTHER" id="PTHR21573">
    <property type="entry name" value="ER MEMBRANE PROTEIN COMPLEX SUBUNIT 1"/>
    <property type="match status" value="1"/>
</dbReference>
<feature type="chain" id="PRO_5002061921" description="ER membrane protein complex subunit 1" evidence="13">
    <location>
        <begin position="21"/>
        <end position="973"/>
    </location>
</feature>
<keyword evidence="9 12" id="KW-0472">Membrane</keyword>
<organism evidence="16 17">
    <name type="scientific">Uncinula necator</name>
    <name type="common">Grape powdery mildew</name>
    <dbReference type="NCBI Taxonomy" id="52586"/>
    <lineage>
        <taxon>Eukaryota</taxon>
        <taxon>Fungi</taxon>
        <taxon>Dikarya</taxon>
        <taxon>Ascomycota</taxon>
        <taxon>Pezizomycotina</taxon>
        <taxon>Leotiomycetes</taxon>
        <taxon>Erysiphales</taxon>
        <taxon>Erysiphaceae</taxon>
        <taxon>Erysiphe</taxon>
    </lineage>
</organism>
<keyword evidence="5 12" id="KW-0812">Transmembrane</keyword>
<evidence type="ECO:0000313" key="17">
    <source>
        <dbReference type="Proteomes" id="UP000030854"/>
    </source>
</evidence>